<evidence type="ECO:0000313" key="3">
    <source>
        <dbReference type="Proteomes" id="UP000215767"/>
    </source>
</evidence>
<reference evidence="3" key="1">
    <citation type="submission" date="2017-05" db="EMBL/GenBank/DDBJ databases">
        <title>Complete and WGS of Bordetella genogroups.</title>
        <authorList>
            <person name="Spilker T."/>
            <person name="Lipuma J."/>
        </authorList>
    </citation>
    <scope>NUCLEOTIDE SEQUENCE [LARGE SCALE GENOMIC DNA]</scope>
    <source>
        <strain evidence="3">AU8856</strain>
    </source>
</reference>
<proteinExistence type="predicted"/>
<name>A0A261UNN9_9BORD</name>
<dbReference type="PANTHER" id="PTHR37549">
    <property type="entry name" value="LIPOPROTEIN LPRI"/>
    <property type="match status" value="1"/>
</dbReference>
<dbReference type="EMBL" id="NEVS01000004">
    <property type="protein sequence ID" value="OZI63157.1"/>
    <property type="molecule type" value="Genomic_DNA"/>
</dbReference>
<dbReference type="GO" id="GO:0005576">
    <property type="term" value="C:extracellular region"/>
    <property type="evidence" value="ECO:0007669"/>
    <property type="project" value="TreeGrafter"/>
</dbReference>
<evidence type="ECO:0000313" key="2">
    <source>
        <dbReference type="EMBL" id="OZI63157.1"/>
    </source>
</evidence>
<evidence type="ECO:0008006" key="4">
    <source>
        <dbReference type="Google" id="ProtNLM"/>
    </source>
</evidence>
<feature type="chain" id="PRO_5012537361" description="Lysozyme inhibitor LprI N-terminal domain-containing protein" evidence="1">
    <location>
        <begin position="39"/>
        <end position="137"/>
    </location>
</feature>
<dbReference type="AlphaFoldDB" id="A0A261UNN9"/>
<accession>A0A261UNN9</accession>
<organism evidence="2 3">
    <name type="scientific">Bordetella genomosp. 11</name>
    <dbReference type="NCBI Taxonomy" id="1416808"/>
    <lineage>
        <taxon>Bacteria</taxon>
        <taxon>Pseudomonadati</taxon>
        <taxon>Pseudomonadota</taxon>
        <taxon>Betaproteobacteria</taxon>
        <taxon>Burkholderiales</taxon>
        <taxon>Alcaligenaceae</taxon>
        <taxon>Bordetella</taxon>
    </lineage>
</organism>
<sequence>MGMLTLRRSWRSNRLTTRLGMGGAIALAALLPPGMAHAAGFDCKFAKTRVEHLICSVPKLSGLDDQMKVLFDKIENETAGRDGETGKLIDPLGEEQARWRANVRDRCEDAACLESVYVARLAAMRKNWAQALDPSDQ</sequence>
<keyword evidence="3" id="KW-1185">Reference proteome</keyword>
<dbReference type="InterPro" id="IPR052755">
    <property type="entry name" value="Lysozyme_Inhibitor_LprI"/>
</dbReference>
<dbReference type="PANTHER" id="PTHR37549:SF1">
    <property type="entry name" value="LIPOPROTEIN LPRI"/>
    <property type="match status" value="1"/>
</dbReference>
<evidence type="ECO:0000256" key="1">
    <source>
        <dbReference type="SAM" id="SignalP"/>
    </source>
</evidence>
<feature type="signal peptide" evidence="1">
    <location>
        <begin position="1"/>
        <end position="38"/>
    </location>
</feature>
<protein>
    <recommendedName>
        <fullName evidence="4">Lysozyme inhibitor LprI N-terminal domain-containing protein</fullName>
    </recommendedName>
</protein>
<comment type="caution">
    <text evidence="2">The sequence shown here is derived from an EMBL/GenBank/DDBJ whole genome shotgun (WGS) entry which is preliminary data.</text>
</comment>
<keyword evidence="1" id="KW-0732">Signal</keyword>
<dbReference type="Proteomes" id="UP000215767">
    <property type="component" value="Unassembled WGS sequence"/>
</dbReference>
<gene>
    <name evidence="2" type="ORF">CAL28_29130</name>
</gene>